<evidence type="ECO:0000313" key="2">
    <source>
        <dbReference type="EMBL" id="KAK6347043.1"/>
    </source>
</evidence>
<gene>
    <name evidence="2" type="ORF">TWF696_007125</name>
</gene>
<accession>A0AAV9UV75</accession>
<dbReference type="EMBL" id="JAVHNQ010000005">
    <property type="protein sequence ID" value="KAK6347043.1"/>
    <property type="molecule type" value="Genomic_DNA"/>
</dbReference>
<keyword evidence="3" id="KW-1185">Reference proteome</keyword>
<feature type="compositionally biased region" description="Basic and acidic residues" evidence="1">
    <location>
        <begin position="1"/>
        <end position="12"/>
    </location>
</feature>
<evidence type="ECO:0000256" key="1">
    <source>
        <dbReference type="SAM" id="MobiDB-lite"/>
    </source>
</evidence>
<name>A0AAV9UV75_9PEZI</name>
<dbReference type="AlphaFoldDB" id="A0AAV9UV75"/>
<proteinExistence type="predicted"/>
<reference evidence="2 3" key="1">
    <citation type="submission" date="2019-10" db="EMBL/GenBank/DDBJ databases">
        <authorList>
            <person name="Palmer J.M."/>
        </authorList>
    </citation>
    <scope>NUCLEOTIDE SEQUENCE [LARGE SCALE GENOMIC DNA]</scope>
    <source>
        <strain evidence="2 3">TWF696</strain>
    </source>
</reference>
<sequence length="61" mass="6606">MCESSVRVKLEEQQQQQQQQQPPSPSPTGRPSVLGNRGGSFFGAKELAQLPASSSRPLARI</sequence>
<feature type="region of interest" description="Disordered" evidence="1">
    <location>
        <begin position="1"/>
        <end position="61"/>
    </location>
</feature>
<dbReference type="Proteomes" id="UP001375240">
    <property type="component" value="Unassembled WGS sequence"/>
</dbReference>
<organism evidence="2 3">
    <name type="scientific">Orbilia brochopaga</name>
    <dbReference type="NCBI Taxonomy" id="3140254"/>
    <lineage>
        <taxon>Eukaryota</taxon>
        <taxon>Fungi</taxon>
        <taxon>Dikarya</taxon>
        <taxon>Ascomycota</taxon>
        <taxon>Pezizomycotina</taxon>
        <taxon>Orbiliomycetes</taxon>
        <taxon>Orbiliales</taxon>
        <taxon>Orbiliaceae</taxon>
        <taxon>Orbilia</taxon>
    </lineage>
</organism>
<comment type="caution">
    <text evidence="2">The sequence shown here is derived from an EMBL/GenBank/DDBJ whole genome shotgun (WGS) entry which is preliminary data.</text>
</comment>
<feature type="compositionally biased region" description="Polar residues" evidence="1">
    <location>
        <begin position="51"/>
        <end position="61"/>
    </location>
</feature>
<evidence type="ECO:0000313" key="3">
    <source>
        <dbReference type="Proteomes" id="UP001375240"/>
    </source>
</evidence>
<protein>
    <submittedName>
        <fullName evidence="2">Uncharacterized protein</fullName>
    </submittedName>
</protein>